<name>A0A454JJX2_9NEIS</name>
<feature type="transmembrane region" description="Helical" evidence="1">
    <location>
        <begin position="157"/>
        <end position="185"/>
    </location>
</feature>
<evidence type="ECO:0000313" key="2">
    <source>
        <dbReference type="EMBL" id="RMC99272.1"/>
    </source>
</evidence>
<feature type="transmembrane region" description="Helical" evidence="1">
    <location>
        <begin position="72"/>
        <end position="89"/>
    </location>
</feature>
<dbReference type="EMBL" id="RFAR01000026">
    <property type="protein sequence ID" value="RMC99272.1"/>
    <property type="molecule type" value="Genomic_DNA"/>
</dbReference>
<feature type="transmembrane region" description="Helical" evidence="1">
    <location>
        <begin position="255"/>
        <end position="275"/>
    </location>
</feature>
<evidence type="ECO:0000313" key="3">
    <source>
        <dbReference type="Proteomes" id="UP000274139"/>
    </source>
</evidence>
<keyword evidence="1" id="KW-1133">Transmembrane helix</keyword>
<feature type="transmembrane region" description="Helical" evidence="1">
    <location>
        <begin position="191"/>
        <end position="212"/>
    </location>
</feature>
<proteinExistence type="predicted"/>
<protein>
    <submittedName>
        <fullName evidence="2">Uncharacterized protein</fullName>
    </submittedName>
</protein>
<dbReference type="AlphaFoldDB" id="A0A454JJX2"/>
<feature type="transmembrane region" description="Helical" evidence="1">
    <location>
        <begin position="282"/>
        <end position="300"/>
    </location>
</feature>
<keyword evidence="1" id="KW-0812">Transmembrane</keyword>
<accession>A0A454JJX2</accession>
<gene>
    <name evidence="2" type="ORF">EAY64_07840</name>
</gene>
<organism evidence="2 3">
    <name type="scientific">Aquitalea palustris</name>
    <dbReference type="NCBI Taxonomy" id="2480983"/>
    <lineage>
        <taxon>Bacteria</taxon>
        <taxon>Pseudomonadati</taxon>
        <taxon>Pseudomonadota</taxon>
        <taxon>Betaproteobacteria</taxon>
        <taxon>Neisseriales</taxon>
        <taxon>Chromobacteriaceae</taxon>
        <taxon>Aquitalea</taxon>
    </lineage>
</organism>
<evidence type="ECO:0000256" key="1">
    <source>
        <dbReference type="SAM" id="Phobius"/>
    </source>
</evidence>
<reference evidence="2 3" key="1">
    <citation type="submission" date="2018-10" db="EMBL/GenBank/DDBJ databases">
        <title>Draft genome sequence of Aquitalea MWU14-2217 isolated from a wild cranberry bog in Provincetown, Massachusetts.</title>
        <authorList>
            <person name="Ebadzadsahrai G."/>
            <person name="Soby S."/>
        </authorList>
    </citation>
    <scope>NUCLEOTIDE SEQUENCE [LARGE SCALE GENOMIC DNA]</scope>
    <source>
        <strain evidence="2 3">MWU14-2217</strain>
    </source>
</reference>
<comment type="caution">
    <text evidence="2">The sequence shown here is derived from an EMBL/GenBank/DDBJ whole genome shotgun (WGS) entry which is preliminary data.</text>
</comment>
<feature type="transmembrane region" description="Helical" evidence="1">
    <location>
        <begin position="101"/>
        <end position="120"/>
    </location>
</feature>
<keyword evidence="3" id="KW-1185">Reference proteome</keyword>
<dbReference type="Proteomes" id="UP000274139">
    <property type="component" value="Unassembled WGS sequence"/>
</dbReference>
<keyword evidence="1" id="KW-0472">Membrane</keyword>
<sequence length="539" mass="60906">MLGLAILGGIYNYTAVPYWDMWNGTLDFLLKLQRGEYAVWWGQHNEHRILLSRVIFWLDSAFFGDASIFSELVNYIFVFGSAVFFVFYLRALSRDRQLPKTWERIFSLLLFSWIFLWSQADNFYQAFQSQFVLAQLLPLMSFYFFAKSVDESREKYFWYAMVCACLALGTMANGVLALPLLFVFSLFSMKSVKYCSIVLLFAVLGIVAYFYDYHSPSGSGTSLSLLLTHKQKLLLYVLTYLGSPFYYLFLGAMPAAIFSGAVFILLFVLVVLRVLKDTQRHPYMLALVFFVIYILLTALATGTGRLMLGVEQALESRYTTPVLMAWAAMALSLGRVVTWPDWFFPTGLSIGIVLLVLLMLLLQFKALRSANRTSFIRSHAALALAMGVKDDDMILNLFPDPAYPRLLLPGIERGGISIFSREPLASMRSNIGRSASITANRLCIGAVDHVYQMRDEPDYLRFDGWIFSLADQRVPDRITVLNQQGFIVGYAEIGLARDDVKAKYGAAALYSGFGGYVRKSLMTRSLTAIGSNPECKLVM</sequence>
<feature type="transmembrane region" description="Helical" evidence="1">
    <location>
        <begin position="342"/>
        <end position="362"/>
    </location>
</feature>